<dbReference type="InterPro" id="IPR011990">
    <property type="entry name" value="TPR-like_helical_dom_sf"/>
</dbReference>
<accession>A0ABP0J4M1</accession>
<proteinExistence type="predicted"/>
<evidence type="ECO:0000313" key="2">
    <source>
        <dbReference type="EMBL" id="CAK9009261.1"/>
    </source>
</evidence>
<organism evidence="2 3">
    <name type="scientific">Durusdinium trenchii</name>
    <dbReference type="NCBI Taxonomy" id="1381693"/>
    <lineage>
        <taxon>Eukaryota</taxon>
        <taxon>Sar</taxon>
        <taxon>Alveolata</taxon>
        <taxon>Dinophyceae</taxon>
        <taxon>Suessiales</taxon>
        <taxon>Symbiodiniaceae</taxon>
        <taxon>Durusdinium</taxon>
    </lineage>
</organism>
<evidence type="ECO:0008006" key="4">
    <source>
        <dbReference type="Google" id="ProtNLM"/>
    </source>
</evidence>
<dbReference type="EMBL" id="CAXAMN010004446">
    <property type="protein sequence ID" value="CAK9009261.1"/>
    <property type="molecule type" value="Genomic_DNA"/>
</dbReference>
<evidence type="ECO:0000256" key="1">
    <source>
        <dbReference type="PROSITE-ProRule" id="PRU00708"/>
    </source>
</evidence>
<dbReference type="Gene3D" id="1.25.40.10">
    <property type="entry name" value="Tetratricopeptide repeat domain"/>
    <property type="match status" value="1"/>
</dbReference>
<reference evidence="2 3" key="1">
    <citation type="submission" date="2024-02" db="EMBL/GenBank/DDBJ databases">
        <authorList>
            <person name="Chen Y."/>
            <person name="Shah S."/>
            <person name="Dougan E. K."/>
            <person name="Thang M."/>
            <person name="Chan C."/>
        </authorList>
    </citation>
    <scope>NUCLEOTIDE SEQUENCE [LARGE SCALE GENOMIC DNA]</scope>
</reference>
<dbReference type="InterPro" id="IPR002885">
    <property type="entry name" value="PPR_rpt"/>
</dbReference>
<comment type="caution">
    <text evidence="2">The sequence shown here is derived from an EMBL/GenBank/DDBJ whole genome shotgun (WGS) entry which is preliminary data.</text>
</comment>
<name>A0ABP0J4M1_9DINO</name>
<gene>
    <name evidence="2" type="ORF">CCMP2556_LOCUS9581</name>
</gene>
<feature type="repeat" description="PPR" evidence="1">
    <location>
        <begin position="38"/>
        <end position="72"/>
    </location>
</feature>
<sequence length="248" mass="27604">MSACEKASEWQRTLVLLQALKATKAGPGDPDEHCRAQAGMAFNVCISACERSNQLQQALRLLREMRKSQLEPDGISVNSALRACERASAWVEALHLASLSELDVAGLVAVTGACASVHAMLPRLLWKVDVWGMRSASEANQLARLESAGDIQRKMRKDHTQCAPRLTRVMSLDGVWAPVVPLLVTYNQSDLLLLFTDGLTDNLHWYEVLRKVDEVVERYEGQGEDARKISKVYKSVWQRPNKSLPPPD</sequence>
<dbReference type="NCBIfam" id="TIGR00756">
    <property type="entry name" value="PPR"/>
    <property type="match status" value="1"/>
</dbReference>
<dbReference type="Pfam" id="PF13041">
    <property type="entry name" value="PPR_2"/>
    <property type="match status" value="1"/>
</dbReference>
<evidence type="ECO:0000313" key="3">
    <source>
        <dbReference type="Proteomes" id="UP001642484"/>
    </source>
</evidence>
<protein>
    <recommendedName>
        <fullName evidence="4">Protein-serine/threonine phosphatase</fullName>
    </recommendedName>
</protein>
<dbReference type="Proteomes" id="UP001642484">
    <property type="component" value="Unassembled WGS sequence"/>
</dbReference>
<keyword evidence="3" id="KW-1185">Reference proteome</keyword>
<dbReference type="PROSITE" id="PS51375">
    <property type="entry name" value="PPR"/>
    <property type="match status" value="1"/>
</dbReference>